<dbReference type="EMBL" id="MEVT01000012">
    <property type="protein sequence ID" value="OGC62856.1"/>
    <property type="molecule type" value="Genomic_DNA"/>
</dbReference>
<feature type="transmembrane region" description="Helical" evidence="1">
    <location>
        <begin position="346"/>
        <end position="364"/>
    </location>
</feature>
<feature type="transmembrane region" description="Helical" evidence="1">
    <location>
        <begin position="198"/>
        <end position="219"/>
    </location>
</feature>
<keyword evidence="1" id="KW-1133">Transmembrane helix</keyword>
<keyword evidence="1" id="KW-0472">Membrane</keyword>
<feature type="transmembrane region" description="Helical" evidence="1">
    <location>
        <begin position="294"/>
        <end position="310"/>
    </location>
</feature>
<feature type="domain" description="Glycosyltransferase RgtA/B/C/D-like" evidence="2">
    <location>
        <begin position="58"/>
        <end position="208"/>
    </location>
</feature>
<dbReference type="Proteomes" id="UP000176614">
    <property type="component" value="Unassembled WGS sequence"/>
</dbReference>
<feature type="transmembrane region" description="Helical" evidence="1">
    <location>
        <begin position="78"/>
        <end position="98"/>
    </location>
</feature>
<evidence type="ECO:0000259" key="2">
    <source>
        <dbReference type="Pfam" id="PF13231"/>
    </source>
</evidence>
<dbReference type="InterPro" id="IPR038731">
    <property type="entry name" value="RgtA/B/C-like"/>
</dbReference>
<comment type="caution">
    <text evidence="3">The sequence shown here is derived from an EMBL/GenBank/DDBJ whole genome shotgun (WGS) entry which is preliminary data.</text>
</comment>
<sequence length="503" mass="58370">MTMLKTILFKPSVLAFGLFLLIHVSLFSFNVAEWGDSYRILRAAEFIKQGTYPSDEKRPPLFAFILSLRPVEKLDPVLWGRGVVLILSLASFLVFSQLIKEFVPDAKTQLFAKLLFMFNPVYLYWSIRVMSDVLFSLLVLLAFYLFYCHKKSFRPWALILLGITCGLAIMTRFEGYILTASISLGVLLVHKTKLLNTLLFGAALLVIWLPYVVFFNPFGSSYLQEPAGRSYGALMIWTYLASFLYFLGIYSQGAILLSKAKDIKDLLIKHIPLSVFLVMELIIILLWPAAIPRLFVPIIPFFIILFVKFWDNEPRFFILHIFFFGFLLVSQYFLKLQFLVSDKIGFLLILAIQAVIFAVSLVKFKRFDPRYLLVFSCLVWSFLIIKDHQNIFISVKNAGEYINENLSGNFVYNDVSSVSDWYINLLNPTPNRKGRYYNMDKSRYLEKSALLDENIDYLVITNEHNTSMELDLSKRPYLELIKEFRYNVKGAEFYTKIAKFNRD</sequence>
<dbReference type="Pfam" id="PF13231">
    <property type="entry name" value="PMT_2"/>
    <property type="match status" value="1"/>
</dbReference>
<organism evidence="3 4">
    <name type="scientific">candidate division WWE3 bacterium RIFOXYA2_FULL_46_9</name>
    <dbReference type="NCBI Taxonomy" id="1802636"/>
    <lineage>
        <taxon>Bacteria</taxon>
        <taxon>Katanobacteria</taxon>
    </lineage>
</organism>
<reference evidence="3 4" key="1">
    <citation type="journal article" date="2016" name="Nat. Commun.">
        <title>Thousands of microbial genomes shed light on interconnected biogeochemical processes in an aquifer system.</title>
        <authorList>
            <person name="Anantharaman K."/>
            <person name="Brown C.T."/>
            <person name="Hug L.A."/>
            <person name="Sharon I."/>
            <person name="Castelle C.J."/>
            <person name="Probst A.J."/>
            <person name="Thomas B.C."/>
            <person name="Singh A."/>
            <person name="Wilkins M.J."/>
            <person name="Karaoz U."/>
            <person name="Brodie E.L."/>
            <person name="Williams K.H."/>
            <person name="Hubbard S.S."/>
            <person name="Banfield J.F."/>
        </authorList>
    </citation>
    <scope>NUCLEOTIDE SEQUENCE [LARGE SCALE GENOMIC DNA]</scope>
</reference>
<evidence type="ECO:0000313" key="4">
    <source>
        <dbReference type="Proteomes" id="UP000176614"/>
    </source>
</evidence>
<feature type="transmembrane region" description="Helical" evidence="1">
    <location>
        <begin position="156"/>
        <end position="178"/>
    </location>
</feature>
<dbReference type="AlphaFoldDB" id="A0A1F4W0A2"/>
<evidence type="ECO:0000256" key="1">
    <source>
        <dbReference type="SAM" id="Phobius"/>
    </source>
</evidence>
<evidence type="ECO:0000313" key="3">
    <source>
        <dbReference type="EMBL" id="OGC62856.1"/>
    </source>
</evidence>
<protein>
    <recommendedName>
        <fullName evidence="2">Glycosyltransferase RgtA/B/C/D-like domain-containing protein</fullName>
    </recommendedName>
</protein>
<gene>
    <name evidence="3" type="ORF">A2264_04290</name>
</gene>
<accession>A0A1F4W0A2</accession>
<keyword evidence="1" id="KW-0812">Transmembrane</keyword>
<feature type="transmembrane region" description="Helical" evidence="1">
    <location>
        <begin position="316"/>
        <end position="334"/>
    </location>
</feature>
<name>A0A1F4W0A2_UNCKA</name>
<feature type="transmembrane region" description="Helical" evidence="1">
    <location>
        <begin position="133"/>
        <end position="149"/>
    </location>
</feature>
<feature type="transmembrane region" description="Helical" evidence="1">
    <location>
        <begin position="231"/>
        <end position="250"/>
    </location>
</feature>
<feature type="transmembrane region" description="Helical" evidence="1">
    <location>
        <begin position="270"/>
        <end position="287"/>
    </location>
</feature>
<proteinExistence type="predicted"/>
<feature type="transmembrane region" description="Helical" evidence="1">
    <location>
        <begin position="12"/>
        <end position="32"/>
    </location>
</feature>